<sequence length="270" mass="30914">MIGDVVNVTNQFIRKRNENVDEEKQEGETILRSCISDDPVDMRCSSQSSILHANMTVDNEQNCPCRYNAKVMNKEFSATIKMHATTSKDSVYFFGYGSLIWNPGFAYTNKEKAYAHGFARRMYQGNTYHRGDRQQPGRVATLVQDDDSFATGIVFEVVGQKNIREAFVHLWEREINNGYDFVEIPVEIADSGDMINAWTCIARLDNEFYLGDADIEQMAIEIRQASGCAGPNFEYVLKLAEHVRLLFPDDQDEHLFELESRIRMQGTVYV</sequence>
<dbReference type="InterPro" id="IPR013024">
    <property type="entry name" value="GGCT-like"/>
</dbReference>
<dbReference type="EMBL" id="KZ345147">
    <property type="protein sequence ID" value="PIO75378.1"/>
    <property type="molecule type" value="Genomic_DNA"/>
</dbReference>
<evidence type="ECO:0000256" key="4">
    <source>
        <dbReference type="ARBA" id="ARBA00048073"/>
    </source>
</evidence>
<dbReference type="Gene3D" id="3.10.490.10">
    <property type="entry name" value="Gamma-glutamyl cyclotransferase-like"/>
    <property type="match status" value="1"/>
</dbReference>
<comment type="catalytic activity">
    <reaction evidence="4">
        <text>glutathione = L-cysteinylglycine + 5-oxo-L-proline</text>
        <dbReference type="Rhea" id="RHEA:47724"/>
        <dbReference type="ChEBI" id="CHEBI:57925"/>
        <dbReference type="ChEBI" id="CHEBI:58402"/>
        <dbReference type="ChEBI" id="CHEBI:61694"/>
        <dbReference type="EC" id="4.3.2.7"/>
    </reaction>
</comment>
<dbReference type="Proteomes" id="UP000230423">
    <property type="component" value="Unassembled WGS sequence"/>
</dbReference>
<evidence type="ECO:0000256" key="2">
    <source>
        <dbReference type="ARBA" id="ARBA00012344"/>
    </source>
</evidence>
<evidence type="ECO:0000256" key="1">
    <source>
        <dbReference type="ARBA" id="ARBA00009662"/>
    </source>
</evidence>
<gene>
    <name evidence="5" type="ORF">TELCIR_02580</name>
</gene>
<evidence type="ECO:0000313" key="5">
    <source>
        <dbReference type="EMBL" id="PIO75378.1"/>
    </source>
</evidence>
<dbReference type="OrthoDB" id="1933483at2759"/>
<organism evidence="5 6">
    <name type="scientific">Teladorsagia circumcincta</name>
    <name type="common">Brown stomach worm</name>
    <name type="synonym">Ostertagia circumcincta</name>
    <dbReference type="NCBI Taxonomy" id="45464"/>
    <lineage>
        <taxon>Eukaryota</taxon>
        <taxon>Metazoa</taxon>
        <taxon>Ecdysozoa</taxon>
        <taxon>Nematoda</taxon>
        <taxon>Chromadorea</taxon>
        <taxon>Rhabditida</taxon>
        <taxon>Rhabditina</taxon>
        <taxon>Rhabditomorpha</taxon>
        <taxon>Strongyloidea</taxon>
        <taxon>Trichostrongylidae</taxon>
        <taxon>Teladorsagia</taxon>
    </lineage>
</organism>
<dbReference type="GO" id="GO:0005737">
    <property type="term" value="C:cytoplasm"/>
    <property type="evidence" value="ECO:0007669"/>
    <property type="project" value="TreeGrafter"/>
</dbReference>
<dbReference type="PANTHER" id="PTHR12192:SF26">
    <property type="entry name" value="GLUTATHIONE-SPECIFIC GAMMA-GLUTAMYLCYCLOTRANSFERASE 1"/>
    <property type="match status" value="1"/>
</dbReference>
<evidence type="ECO:0000256" key="3">
    <source>
        <dbReference type="ARBA" id="ARBA00023239"/>
    </source>
</evidence>
<dbReference type="GO" id="GO:0061928">
    <property type="term" value="F:glutathione specific gamma-glutamylcyclotransferase activity"/>
    <property type="evidence" value="ECO:0007669"/>
    <property type="project" value="UniProtKB-EC"/>
</dbReference>
<dbReference type="InterPro" id="IPR036568">
    <property type="entry name" value="GGCT-like_sf"/>
</dbReference>
<evidence type="ECO:0000313" key="6">
    <source>
        <dbReference type="Proteomes" id="UP000230423"/>
    </source>
</evidence>
<proteinExistence type="inferred from homology"/>
<dbReference type="EC" id="4.3.2.7" evidence="2"/>
<dbReference type="SUPFAM" id="SSF110857">
    <property type="entry name" value="Gamma-glutamyl cyclotransferase-like"/>
    <property type="match status" value="1"/>
</dbReference>
<protein>
    <recommendedName>
        <fullName evidence="2">glutathione-specific gamma-glutamylcyclotransferase</fullName>
        <ecNumber evidence="2">4.3.2.7</ecNumber>
    </recommendedName>
</protein>
<dbReference type="Pfam" id="PF04752">
    <property type="entry name" value="ChaC"/>
    <property type="match status" value="1"/>
</dbReference>
<name>A0A2G9UYP1_TELCI</name>
<comment type="similarity">
    <text evidence="1">Belongs to the gamma-glutamylcyclotransferase family. ChaC subfamily.</text>
</comment>
<keyword evidence="6" id="KW-1185">Reference proteome</keyword>
<dbReference type="PANTHER" id="PTHR12192">
    <property type="entry name" value="CATION TRANSPORT PROTEIN CHAC-RELATED"/>
    <property type="match status" value="1"/>
</dbReference>
<dbReference type="AlphaFoldDB" id="A0A2G9UYP1"/>
<reference evidence="5 6" key="1">
    <citation type="submission" date="2015-09" db="EMBL/GenBank/DDBJ databases">
        <title>Draft genome of the parasitic nematode Teladorsagia circumcincta isolate WARC Sus (inbred).</title>
        <authorList>
            <person name="Mitreva M."/>
        </authorList>
    </citation>
    <scope>NUCLEOTIDE SEQUENCE [LARGE SCALE GENOMIC DNA]</scope>
    <source>
        <strain evidence="5 6">S</strain>
    </source>
</reference>
<dbReference type="CDD" id="cd06661">
    <property type="entry name" value="GGCT_like"/>
    <property type="match status" value="1"/>
</dbReference>
<dbReference type="GO" id="GO:0006751">
    <property type="term" value="P:glutathione catabolic process"/>
    <property type="evidence" value="ECO:0007669"/>
    <property type="project" value="InterPro"/>
</dbReference>
<accession>A0A2G9UYP1</accession>
<dbReference type="InterPro" id="IPR006840">
    <property type="entry name" value="ChaC"/>
</dbReference>
<keyword evidence="3" id="KW-0456">Lyase</keyword>